<dbReference type="InterPro" id="IPR029044">
    <property type="entry name" value="Nucleotide-diphossugar_trans"/>
</dbReference>
<gene>
    <name evidence="3" type="ORF">HXM91_01985</name>
</gene>
<dbReference type="AlphaFoldDB" id="A0A930DYQ3"/>
<name>A0A930DYQ3_9FIRM</name>
<comment type="caution">
    <text evidence="3">The sequence shown here is derived from an EMBL/GenBank/DDBJ whole genome shotgun (WGS) entry which is preliminary data.</text>
</comment>
<feature type="compositionally biased region" description="Polar residues" evidence="1">
    <location>
        <begin position="184"/>
        <end position="193"/>
    </location>
</feature>
<keyword evidence="3" id="KW-0808">Transferase</keyword>
<dbReference type="Pfam" id="PF00483">
    <property type="entry name" value="NTP_transferase"/>
    <property type="match status" value="1"/>
</dbReference>
<dbReference type="SUPFAM" id="SSF53448">
    <property type="entry name" value="Nucleotide-diphospho-sugar transferases"/>
    <property type="match status" value="1"/>
</dbReference>
<feature type="region of interest" description="Disordered" evidence="1">
    <location>
        <begin position="163"/>
        <end position="193"/>
    </location>
</feature>
<accession>A0A930DYQ3</accession>
<reference evidence="3" key="1">
    <citation type="submission" date="2020-04" db="EMBL/GenBank/DDBJ databases">
        <title>Deep metagenomics examines the oral microbiome during advanced dental caries in children, revealing novel taxa and co-occurrences with host molecules.</title>
        <authorList>
            <person name="Baker J.L."/>
            <person name="Morton J.T."/>
            <person name="Dinis M."/>
            <person name="Alvarez R."/>
            <person name="Tran N.C."/>
            <person name="Knight R."/>
            <person name="Edlund A."/>
        </authorList>
    </citation>
    <scope>NUCLEOTIDE SEQUENCE</scope>
    <source>
        <strain evidence="3">JCVI_48_bin.5</strain>
    </source>
</reference>
<evidence type="ECO:0000313" key="4">
    <source>
        <dbReference type="Proteomes" id="UP000780721"/>
    </source>
</evidence>
<evidence type="ECO:0000259" key="2">
    <source>
        <dbReference type="Pfam" id="PF00483"/>
    </source>
</evidence>
<organism evidence="3 4">
    <name type="scientific">Oribacterium sinus</name>
    <dbReference type="NCBI Taxonomy" id="237576"/>
    <lineage>
        <taxon>Bacteria</taxon>
        <taxon>Bacillati</taxon>
        <taxon>Bacillota</taxon>
        <taxon>Clostridia</taxon>
        <taxon>Lachnospirales</taxon>
        <taxon>Lachnospiraceae</taxon>
        <taxon>Oribacterium</taxon>
    </lineage>
</organism>
<proteinExistence type="predicted"/>
<evidence type="ECO:0000256" key="1">
    <source>
        <dbReference type="SAM" id="MobiDB-lite"/>
    </source>
</evidence>
<dbReference type="Proteomes" id="UP000780721">
    <property type="component" value="Unassembled WGS sequence"/>
</dbReference>
<evidence type="ECO:0000313" key="3">
    <source>
        <dbReference type="EMBL" id="MBF1304637.1"/>
    </source>
</evidence>
<protein>
    <submittedName>
        <fullName evidence="3">NTP transferase domain-containing protein</fullName>
    </submittedName>
</protein>
<feature type="domain" description="Nucleotidyl transferase" evidence="2">
    <location>
        <begin position="3"/>
        <end position="261"/>
    </location>
</feature>
<dbReference type="CDD" id="cd06915">
    <property type="entry name" value="NTP_transferase_WcbM_like"/>
    <property type="match status" value="1"/>
</dbReference>
<dbReference type="GO" id="GO:0016740">
    <property type="term" value="F:transferase activity"/>
    <property type="evidence" value="ECO:0007669"/>
    <property type="project" value="UniProtKB-KW"/>
</dbReference>
<dbReference type="EMBL" id="JABZRB010000031">
    <property type="protein sequence ID" value="MBF1304637.1"/>
    <property type="molecule type" value="Genomic_DNA"/>
</dbReference>
<dbReference type="InterPro" id="IPR050486">
    <property type="entry name" value="Mannose-1P_guanyltransferase"/>
</dbReference>
<dbReference type="PANTHER" id="PTHR22572">
    <property type="entry name" value="SUGAR-1-PHOSPHATE GUANYL TRANSFERASE"/>
    <property type="match status" value="1"/>
</dbReference>
<sequence>MQAILLCGGMGTRLRSVVADRPKPMADICGKPFLQYLLEMLRDKGITEVIFALGYMGEMIEEYFRDGSAFGLKIAYSYEEEPLGTGGAIRNALPKILEEEVLVLNADTYFPMDYQGLYRFHQENDGDFSLATRAVPDISRYGAVRRDAAGRILAWNEKLGDGGQQRGEKLGEGSKQPVEGNARQDASASTKSLSGEINGGIYVMKKSLIAEIPEGKQSLEQDCIPKWLSEGKRIFGLPFDGYFMDIGIPKDYQQFITDVEQGKHGK</sequence>
<dbReference type="InterPro" id="IPR005835">
    <property type="entry name" value="NTP_transferase_dom"/>
</dbReference>
<dbReference type="Gene3D" id="3.90.550.10">
    <property type="entry name" value="Spore Coat Polysaccharide Biosynthesis Protein SpsA, Chain A"/>
    <property type="match status" value="1"/>
</dbReference>